<dbReference type="EMBL" id="KB096080">
    <property type="protein sequence ID" value="ESO08419.1"/>
    <property type="molecule type" value="Genomic_DNA"/>
</dbReference>
<dbReference type="CTD" id="20202733"/>
<name>T1F1N3_HELRO</name>
<organism evidence="2 3">
    <name type="scientific">Helobdella robusta</name>
    <name type="common">Californian leech</name>
    <dbReference type="NCBI Taxonomy" id="6412"/>
    <lineage>
        <taxon>Eukaryota</taxon>
        <taxon>Metazoa</taxon>
        <taxon>Spiralia</taxon>
        <taxon>Lophotrochozoa</taxon>
        <taxon>Annelida</taxon>
        <taxon>Clitellata</taxon>
        <taxon>Hirudinea</taxon>
        <taxon>Rhynchobdellida</taxon>
        <taxon>Glossiphoniidae</taxon>
        <taxon>Helobdella</taxon>
    </lineage>
</organism>
<protein>
    <submittedName>
        <fullName evidence="1 2">Uncharacterized protein</fullName>
    </submittedName>
</protein>
<proteinExistence type="predicted"/>
<sequence length="250" mass="28411">MCTPATTQWQSLEMSVEMHSSSKIILDPALPVHTHSLCHVEKKFVEKFNLTMLSEFMKARMIKQRIHVKNLLNVQNLREPVDVCNVANVNLFAIQAVQQYQIMSVLLYVQATMLNGFVTYASRLQQMSSIAIKSDVEVTRNAINSSEARLNKLGGSDLNDKMQSLKHDIKSTFASVVCQEVKKNVDVFNAAVKNLHKTLIEAVDVTDREIKADSVMLFRLPECVNDKDSFFLILNYLTDDAMCDKMFKKM</sequence>
<dbReference type="PANTHER" id="PTHR37445">
    <property type="entry name" value="PROTEIN CBG24663"/>
    <property type="match status" value="1"/>
</dbReference>
<keyword evidence="3" id="KW-1185">Reference proteome</keyword>
<gene>
    <name evidence="2" type="primary">20202733</name>
    <name evidence="1" type="ORF">HELRODRAFT_169261</name>
</gene>
<reference evidence="3" key="1">
    <citation type="submission" date="2012-12" db="EMBL/GenBank/DDBJ databases">
        <authorList>
            <person name="Hellsten U."/>
            <person name="Grimwood J."/>
            <person name="Chapman J.A."/>
            <person name="Shapiro H."/>
            <person name="Aerts A."/>
            <person name="Otillar R.P."/>
            <person name="Terry A.Y."/>
            <person name="Boore J.L."/>
            <person name="Simakov O."/>
            <person name="Marletaz F."/>
            <person name="Cho S.-J."/>
            <person name="Edsinger-Gonzales E."/>
            <person name="Havlak P."/>
            <person name="Kuo D.-H."/>
            <person name="Larsson T."/>
            <person name="Lv J."/>
            <person name="Arendt D."/>
            <person name="Savage R."/>
            <person name="Osoegawa K."/>
            <person name="de Jong P."/>
            <person name="Lindberg D.R."/>
            <person name="Seaver E.C."/>
            <person name="Weisblat D.A."/>
            <person name="Putnam N.H."/>
            <person name="Grigoriev I.V."/>
            <person name="Rokhsar D.S."/>
        </authorList>
    </citation>
    <scope>NUCLEOTIDE SEQUENCE</scope>
</reference>
<dbReference type="GeneID" id="20202733"/>
<evidence type="ECO:0000313" key="2">
    <source>
        <dbReference type="EnsemblMetazoa" id="HelroP169261"/>
    </source>
</evidence>
<dbReference type="HOGENOM" id="CLU_1112350_0_0_1"/>
<evidence type="ECO:0000313" key="1">
    <source>
        <dbReference type="EMBL" id="ESO08419.1"/>
    </source>
</evidence>
<evidence type="ECO:0000313" key="3">
    <source>
        <dbReference type="Proteomes" id="UP000015101"/>
    </source>
</evidence>
<dbReference type="EnsemblMetazoa" id="HelroT169261">
    <property type="protein sequence ID" value="HelroP169261"/>
    <property type="gene ID" value="HelroG169261"/>
</dbReference>
<dbReference type="AlphaFoldDB" id="T1F1N3"/>
<dbReference type="PANTHER" id="PTHR37445:SF3">
    <property type="entry name" value="ZINC FINGER PHD-TYPE DOMAIN-CONTAINING PROTEIN"/>
    <property type="match status" value="1"/>
</dbReference>
<dbReference type="InParanoid" id="T1F1N3"/>
<dbReference type="Proteomes" id="UP000015101">
    <property type="component" value="Unassembled WGS sequence"/>
</dbReference>
<reference evidence="2" key="3">
    <citation type="submission" date="2015-06" db="UniProtKB">
        <authorList>
            <consortium name="EnsemblMetazoa"/>
        </authorList>
    </citation>
    <scope>IDENTIFICATION</scope>
</reference>
<dbReference type="EMBL" id="AMQM01003247">
    <property type="status" value="NOT_ANNOTATED_CDS"/>
    <property type="molecule type" value="Genomic_DNA"/>
</dbReference>
<accession>T1F1N3</accession>
<dbReference type="RefSeq" id="XP_009013349.1">
    <property type="nucleotide sequence ID" value="XM_009015101.1"/>
</dbReference>
<reference evidence="1 3" key="2">
    <citation type="journal article" date="2013" name="Nature">
        <title>Insights into bilaterian evolution from three spiralian genomes.</title>
        <authorList>
            <person name="Simakov O."/>
            <person name="Marletaz F."/>
            <person name="Cho S.J."/>
            <person name="Edsinger-Gonzales E."/>
            <person name="Havlak P."/>
            <person name="Hellsten U."/>
            <person name="Kuo D.H."/>
            <person name="Larsson T."/>
            <person name="Lv J."/>
            <person name="Arendt D."/>
            <person name="Savage R."/>
            <person name="Osoegawa K."/>
            <person name="de Jong P."/>
            <person name="Grimwood J."/>
            <person name="Chapman J.A."/>
            <person name="Shapiro H."/>
            <person name="Aerts A."/>
            <person name="Otillar R.P."/>
            <person name="Terry A.Y."/>
            <person name="Boore J.L."/>
            <person name="Grigoriev I.V."/>
            <person name="Lindberg D.R."/>
            <person name="Seaver E.C."/>
            <person name="Weisblat D.A."/>
            <person name="Putnam N.H."/>
            <person name="Rokhsar D.S."/>
        </authorList>
    </citation>
    <scope>NUCLEOTIDE SEQUENCE</scope>
</reference>
<dbReference type="KEGG" id="hro:HELRODRAFT_169261"/>